<keyword evidence="5 10" id="KW-0560">Oxidoreductase</keyword>
<evidence type="ECO:0000259" key="9">
    <source>
        <dbReference type="Pfam" id="PF00361"/>
    </source>
</evidence>
<dbReference type="EC" id="1.6.5.3" evidence="10"/>
<dbReference type="Proteomes" id="UP000242881">
    <property type="component" value="Unassembled WGS sequence"/>
</dbReference>
<comment type="caution">
    <text evidence="10">The sequence shown here is derived from an EMBL/GenBank/DDBJ whole genome shotgun (WGS) entry which is preliminary data.</text>
</comment>
<proteinExistence type="predicted"/>
<dbReference type="NCBIfam" id="NF009310">
    <property type="entry name" value="PRK12668.1"/>
    <property type="match status" value="1"/>
</dbReference>
<feature type="transmembrane region" description="Helical" evidence="8">
    <location>
        <begin position="145"/>
        <end position="167"/>
    </location>
</feature>
<feature type="transmembrane region" description="Helical" evidence="8">
    <location>
        <begin position="6"/>
        <end position="21"/>
    </location>
</feature>
<dbReference type="PANTHER" id="PTHR42682:SF4">
    <property type="entry name" value="NADH-UBIQUINONE_PLASTOQUINONE"/>
    <property type="match status" value="1"/>
</dbReference>
<feature type="transmembrane region" description="Helical" evidence="8">
    <location>
        <begin position="331"/>
        <end position="352"/>
    </location>
</feature>
<feature type="transmembrane region" description="Helical" evidence="8">
    <location>
        <begin position="450"/>
        <end position="470"/>
    </location>
</feature>
<gene>
    <name evidence="10" type="ORF">C0187_05890</name>
</gene>
<feature type="transmembrane region" description="Helical" evidence="8">
    <location>
        <begin position="70"/>
        <end position="87"/>
    </location>
</feature>
<keyword evidence="4 8" id="KW-1133">Transmembrane helix</keyword>
<dbReference type="GO" id="GO:0016491">
    <property type="term" value="F:oxidoreductase activity"/>
    <property type="evidence" value="ECO:0007669"/>
    <property type="project" value="UniProtKB-KW"/>
</dbReference>
<feature type="transmembrane region" description="Helical" evidence="8">
    <location>
        <begin position="300"/>
        <end position="319"/>
    </location>
</feature>
<organism evidence="10 11">
    <name type="scientific">Calditerrivibrio nitroreducens</name>
    <dbReference type="NCBI Taxonomy" id="477976"/>
    <lineage>
        <taxon>Bacteria</taxon>
        <taxon>Pseudomonadati</taxon>
        <taxon>Deferribacterota</taxon>
        <taxon>Deferribacteres</taxon>
        <taxon>Deferribacterales</taxon>
        <taxon>Calditerrivibrionaceae</taxon>
    </lineage>
</organism>
<evidence type="ECO:0000256" key="6">
    <source>
        <dbReference type="ARBA" id="ARBA00023136"/>
    </source>
</evidence>
<reference evidence="10 11" key="1">
    <citation type="submission" date="2018-01" db="EMBL/GenBank/DDBJ databases">
        <title>Metagenomic assembled genomes from two thermal pools in the Uzon Caldera, Kamchatka, Russia.</title>
        <authorList>
            <person name="Wilkins L."/>
            <person name="Ettinger C."/>
        </authorList>
    </citation>
    <scope>NUCLEOTIDE SEQUENCE [LARGE SCALE GENOMIC DNA]</scope>
    <source>
        <strain evidence="10">ZAV-05</strain>
    </source>
</reference>
<feature type="transmembrane region" description="Helical" evidence="8">
    <location>
        <begin position="573"/>
        <end position="591"/>
    </location>
</feature>
<dbReference type="RefSeq" id="WP_424604870.1">
    <property type="nucleotide sequence ID" value="NZ_JBNAVA010000001.1"/>
</dbReference>
<comment type="subcellular location">
    <subcellularLocation>
        <location evidence="1">Cell membrane</location>
        <topology evidence="1">Multi-pass membrane protein</topology>
    </subcellularLocation>
    <subcellularLocation>
        <location evidence="7">Membrane</location>
        <topology evidence="7">Multi-pass membrane protein</topology>
    </subcellularLocation>
</comment>
<dbReference type="Pfam" id="PF00361">
    <property type="entry name" value="Proton_antipo_M"/>
    <property type="match status" value="1"/>
</dbReference>
<feature type="transmembrane region" description="Helical" evidence="8">
    <location>
        <begin position="270"/>
        <end position="294"/>
    </location>
</feature>
<dbReference type="PANTHER" id="PTHR42682">
    <property type="entry name" value="HYDROGENASE-4 COMPONENT F"/>
    <property type="match status" value="1"/>
</dbReference>
<keyword evidence="2" id="KW-1003">Cell membrane</keyword>
<protein>
    <submittedName>
        <fullName evidence="10">Na(+)/H(+) antiporter subunit D</fullName>
        <ecNumber evidence="10">1.6.5.3</ecNumber>
    </submittedName>
</protein>
<accession>A0A2J6WIA8</accession>
<evidence type="ECO:0000313" key="11">
    <source>
        <dbReference type="Proteomes" id="UP000242881"/>
    </source>
</evidence>
<dbReference type="EMBL" id="PNIN01000058">
    <property type="protein sequence ID" value="PMP70077.1"/>
    <property type="molecule type" value="Genomic_DNA"/>
</dbReference>
<evidence type="ECO:0000256" key="3">
    <source>
        <dbReference type="ARBA" id="ARBA00022692"/>
    </source>
</evidence>
<keyword evidence="6 8" id="KW-0472">Membrane</keyword>
<evidence type="ECO:0000256" key="8">
    <source>
        <dbReference type="SAM" id="Phobius"/>
    </source>
</evidence>
<feature type="transmembrane region" description="Helical" evidence="8">
    <location>
        <begin position="28"/>
        <end position="50"/>
    </location>
</feature>
<name>A0A2J6WIA8_9BACT</name>
<feature type="transmembrane region" description="Helical" evidence="8">
    <location>
        <begin position="240"/>
        <end position="258"/>
    </location>
</feature>
<dbReference type="GO" id="GO:0005886">
    <property type="term" value="C:plasma membrane"/>
    <property type="evidence" value="ECO:0007669"/>
    <property type="project" value="UniProtKB-SubCell"/>
</dbReference>
<evidence type="ECO:0000256" key="2">
    <source>
        <dbReference type="ARBA" id="ARBA00022475"/>
    </source>
</evidence>
<evidence type="ECO:0000313" key="10">
    <source>
        <dbReference type="EMBL" id="PMP70077.1"/>
    </source>
</evidence>
<evidence type="ECO:0000256" key="7">
    <source>
        <dbReference type="RuleBase" id="RU000320"/>
    </source>
</evidence>
<feature type="transmembrane region" description="Helical" evidence="8">
    <location>
        <begin position="372"/>
        <end position="397"/>
    </location>
</feature>
<feature type="domain" description="NADH:quinone oxidoreductase/Mrp antiporter transmembrane" evidence="9">
    <location>
        <begin position="111"/>
        <end position="377"/>
    </location>
</feature>
<feature type="transmembrane region" description="Helical" evidence="8">
    <location>
        <begin position="174"/>
        <end position="197"/>
    </location>
</feature>
<evidence type="ECO:0000256" key="4">
    <source>
        <dbReference type="ARBA" id="ARBA00022989"/>
    </source>
</evidence>
<feature type="transmembrane region" description="Helical" evidence="8">
    <location>
        <begin position="108"/>
        <end position="133"/>
    </location>
</feature>
<keyword evidence="3 7" id="KW-0812">Transmembrane</keyword>
<dbReference type="AlphaFoldDB" id="A0A2J6WIA8"/>
<dbReference type="InterPro" id="IPR001750">
    <property type="entry name" value="ND/Mrp_TM"/>
</dbReference>
<dbReference type="InterPro" id="IPR052175">
    <property type="entry name" value="ComplexI-like_HydComp"/>
</dbReference>
<evidence type="ECO:0000256" key="1">
    <source>
        <dbReference type="ARBA" id="ARBA00004651"/>
    </source>
</evidence>
<evidence type="ECO:0000256" key="5">
    <source>
        <dbReference type="ARBA" id="ARBA00023002"/>
    </source>
</evidence>
<feature type="transmembrane region" description="Helical" evidence="8">
    <location>
        <begin position="409"/>
        <end position="430"/>
    </location>
</feature>
<sequence length="593" mass="66595">MIFSLPAFSIFFVGALLLLHSRGRVHKYLFIMIPVVAFFSVLNAPEGVSYYYNFLGLELKGVFIDKLSKVWGYIFAIMAFSGAIFAYHNDDHKENVWTTLYVGSSYGVIFAGNLLTLFIFWELMAIFSTMIIFGRKTEAAKGAGFRYLLVHAFGGQLLFAGIVLYFYQTGKLDFGYIGLNNLATLLIMLGFAINAAIPPFSAWLSDSYPESTVTGTVFLSAFTSKTAVYVLARGFPGESILMYAGAIMTVYGIIYAILENDMRRVLSYSIINQVGFMITGVGLGTQMAINGAAAHAFAHILYKALLMMGAGAVLFRTGISKTSQLGGLYKTMPLTLLFSCVGAAAISSFPLTSGFTTKSLIIAASVQEHKSIIYHILLLASAGVFLHAGIKFPYFVFFHKDSGLRPKEAPFNMLLAMGFVSFLCIFLGIYPDILYKILPYPVDYVPYTPSHVLLQMQILMFSAAAFFFMLPMLKRTETITLDTDWFYRKGATYMVKFIDKYIVKYGQSFKEFIFVKATQKLSMLLSNPSGLTKVLYNLIYYKVFEDDKDKYQENLEKLRNIRSVKTNIRVGDSLLWVMIFLFFYLLVYYISKV</sequence>